<accession>A0A7Y0HFC0</accession>
<proteinExistence type="predicted"/>
<evidence type="ECO:0000313" key="2">
    <source>
        <dbReference type="EMBL" id="NMM43074.1"/>
    </source>
</evidence>
<evidence type="ECO:0000259" key="1">
    <source>
        <dbReference type="Pfam" id="PF00884"/>
    </source>
</evidence>
<dbReference type="AlphaFoldDB" id="A0A7Y0HFC0"/>
<keyword evidence="3" id="KW-1185">Reference proteome</keyword>
<gene>
    <name evidence="2" type="ORF">HH303_01195</name>
</gene>
<feature type="domain" description="Sulfatase N-terminal" evidence="1">
    <location>
        <begin position="2"/>
        <end position="119"/>
    </location>
</feature>
<dbReference type="RefSeq" id="WP_169624128.1">
    <property type="nucleotide sequence ID" value="NZ_JABBNT010000001.1"/>
</dbReference>
<protein>
    <submittedName>
        <fullName evidence="2">Sulfatase-like hydrolase/transferase</fullName>
    </submittedName>
</protein>
<dbReference type="Pfam" id="PF00884">
    <property type="entry name" value="Sulfatase"/>
    <property type="match status" value="1"/>
</dbReference>
<dbReference type="Proteomes" id="UP000539372">
    <property type="component" value="Unassembled WGS sequence"/>
</dbReference>
<evidence type="ECO:0000313" key="3">
    <source>
        <dbReference type="Proteomes" id="UP000539372"/>
    </source>
</evidence>
<name>A0A7Y0HFC0_9PROT</name>
<keyword evidence="2" id="KW-0808">Transferase</keyword>
<dbReference type="GO" id="GO:0016787">
    <property type="term" value="F:hydrolase activity"/>
    <property type="evidence" value="ECO:0007669"/>
    <property type="project" value="UniProtKB-KW"/>
</dbReference>
<organism evidence="2 3">
    <name type="scientific">Pacificispira spongiicola</name>
    <dbReference type="NCBI Taxonomy" id="2729598"/>
    <lineage>
        <taxon>Bacteria</taxon>
        <taxon>Pseudomonadati</taxon>
        <taxon>Pseudomonadota</taxon>
        <taxon>Alphaproteobacteria</taxon>
        <taxon>Rhodospirillales</taxon>
        <taxon>Rhodospirillaceae</taxon>
        <taxon>Pacificispira</taxon>
    </lineage>
</organism>
<dbReference type="InterPro" id="IPR000917">
    <property type="entry name" value="Sulfatase_N"/>
</dbReference>
<comment type="caution">
    <text evidence="2">The sequence shown here is derived from an EMBL/GenBank/DDBJ whole genome shotgun (WGS) entry which is preliminary data.</text>
</comment>
<dbReference type="InterPro" id="IPR017850">
    <property type="entry name" value="Alkaline_phosphatase_core_sf"/>
</dbReference>
<keyword evidence="2" id="KW-0378">Hydrolase</keyword>
<dbReference type="Gene3D" id="3.40.720.10">
    <property type="entry name" value="Alkaline Phosphatase, subunit A"/>
    <property type="match status" value="1"/>
</dbReference>
<dbReference type="SUPFAM" id="SSF53649">
    <property type="entry name" value="Alkaline phosphatase-like"/>
    <property type="match status" value="1"/>
</dbReference>
<dbReference type="EMBL" id="JABBNT010000001">
    <property type="protein sequence ID" value="NMM43074.1"/>
    <property type="molecule type" value="Genomic_DNA"/>
</dbReference>
<reference evidence="2 3" key="1">
    <citation type="submission" date="2020-04" db="EMBL/GenBank/DDBJ databases">
        <title>Rhodospirillaceae bacterium KN72 isolated from deep sea.</title>
        <authorList>
            <person name="Zhang D.-C."/>
        </authorList>
    </citation>
    <scope>NUCLEOTIDE SEQUENCE [LARGE SCALE GENOMIC DNA]</scope>
    <source>
        <strain evidence="2 3">KN72</strain>
    </source>
</reference>
<sequence>MKAAGHETVSIGKPHYRSPEYDDGFAQEIVALHVSNGEGWGFGILRPHDHTCFDNSQYAQDIGPGDDSYTEYDVKVRDHAVDWLAQEGAAARDKPWALFVSFLRPHYPLTCPKPFYDMYDPERLPPRLRRSG</sequence>
<dbReference type="GO" id="GO:0016740">
    <property type="term" value="F:transferase activity"/>
    <property type="evidence" value="ECO:0007669"/>
    <property type="project" value="UniProtKB-KW"/>
</dbReference>